<evidence type="ECO:0000256" key="1">
    <source>
        <dbReference type="SAM" id="Phobius"/>
    </source>
</evidence>
<feature type="transmembrane region" description="Helical" evidence="1">
    <location>
        <begin position="46"/>
        <end position="71"/>
    </location>
</feature>
<dbReference type="EMBL" id="JABMCI010000071">
    <property type="protein sequence ID" value="NUU19770.1"/>
    <property type="molecule type" value="Genomic_DNA"/>
</dbReference>
<gene>
    <name evidence="2" type="ORF">HP550_21210</name>
</gene>
<keyword evidence="1" id="KW-0812">Transmembrane</keyword>
<keyword evidence="3" id="KW-1185">Reference proteome</keyword>
<dbReference type="RefSeq" id="WP_175349664.1">
    <property type="nucleotide sequence ID" value="NZ_JABMCI010000071.1"/>
</dbReference>
<organism evidence="2 3">
    <name type="scientific">Cellulomonas humilata</name>
    <dbReference type="NCBI Taxonomy" id="144055"/>
    <lineage>
        <taxon>Bacteria</taxon>
        <taxon>Bacillati</taxon>
        <taxon>Actinomycetota</taxon>
        <taxon>Actinomycetes</taxon>
        <taxon>Micrococcales</taxon>
        <taxon>Cellulomonadaceae</taxon>
        <taxon>Cellulomonas</taxon>
    </lineage>
</organism>
<evidence type="ECO:0000313" key="2">
    <source>
        <dbReference type="EMBL" id="NUU19770.1"/>
    </source>
</evidence>
<accession>A0A7Y6A6E8</accession>
<proteinExistence type="predicted"/>
<feature type="transmembrane region" description="Helical" evidence="1">
    <location>
        <begin position="78"/>
        <end position="98"/>
    </location>
</feature>
<dbReference type="Proteomes" id="UP000565724">
    <property type="component" value="Unassembled WGS sequence"/>
</dbReference>
<comment type="caution">
    <text evidence="2">The sequence shown here is derived from an EMBL/GenBank/DDBJ whole genome shotgun (WGS) entry which is preliminary data.</text>
</comment>
<dbReference type="Pfam" id="PF06993">
    <property type="entry name" value="DUF1304"/>
    <property type="match status" value="1"/>
</dbReference>
<dbReference type="AlphaFoldDB" id="A0A7Y6A6E8"/>
<evidence type="ECO:0000313" key="3">
    <source>
        <dbReference type="Proteomes" id="UP000565724"/>
    </source>
</evidence>
<reference evidence="2 3" key="1">
    <citation type="submission" date="2020-05" db="EMBL/GenBank/DDBJ databases">
        <title>Genome Sequencing of Type Strains.</title>
        <authorList>
            <person name="Lemaire J.F."/>
            <person name="Inderbitzin P."/>
            <person name="Gregorio O.A."/>
            <person name="Collins S.B."/>
            <person name="Wespe N."/>
            <person name="Knight-Connoni V."/>
        </authorList>
    </citation>
    <scope>NUCLEOTIDE SEQUENCE [LARGE SCALE GENOMIC DNA]</scope>
    <source>
        <strain evidence="2 3">ATCC 25174</strain>
    </source>
</reference>
<dbReference type="InterPro" id="IPR009732">
    <property type="entry name" value="DUF1304"/>
</dbReference>
<keyword evidence="1" id="KW-0472">Membrane</keyword>
<sequence>MNAFAQVVALLVSLVLVVMWVLETFFHDRPSLYPIFLIEPQDVPAVRMWAINVGFYNLCFGLAGLLGLLLLHVGDPAVGRALVLVVCASHVLLAVVLYVSERRLWLSSLGEGVPALAVVVATLA</sequence>
<name>A0A7Y6A6E8_9CELL</name>
<feature type="transmembrane region" description="Helical" evidence="1">
    <location>
        <begin position="7"/>
        <end position="26"/>
    </location>
</feature>
<keyword evidence="1" id="KW-1133">Transmembrane helix</keyword>
<protein>
    <submittedName>
        <fullName evidence="2">DUF1304 family protein</fullName>
    </submittedName>
</protein>